<accession>A0AAN0T9X1</accession>
<gene>
    <name evidence="1" type="ORF">SB48_HM08orf05561</name>
</gene>
<dbReference type="EMBL" id="CP010525">
    <property type="protein sequence ID" value="AJO24275.1"/>
    <property type="molecule type" value="Genomic_DNA"/>
</dbReference>
<reference evidence="2" key="1">
    <citation type="submission" date="2015-01" db="EMBL/GenBank/DDBJ databases">
        <title>Comparative genome analysis of Bacillus coagulans HM-08, Clostridium butyricum HM-68, Bacillus subtilis HM-66 and Bacillus paralicheniformis BL-09.</title>
        <authorList>
            <person name="Zhang H."/>
        </authorList>
    </citation>
    <scope>NUCLEOTIDE SEQUENCE [LARGE SCALE GENOMIC DNA]</scope>
    <source>
        <strain evidence="2">HM-08</strain>
    </source>
</reference>
<evidence type="ECO:0000313" key="2">
    <source>
        <dbReference type="Proteomes" id="UP000032024"/>
    </source>
</evidence>
<keyword evidence="2" id="KW-1185">Reference proteome</keyword>
<proteinExistence type="predicted"/>
<dbReference type="AlphaFoldDB" id="A0AAN0T9X1"/>
<evidence type="ECO:0000313" key="1">
    <source>
        <dbReference type="EMBL" id="AJO24275.1"/>
    </source>
</evidence>
<name>A0AAN0T9X1_HEYCO</name>
<protein>
    <submittedName>
        <fullName evidence="1">Uncharacterized protein</fullName>
    </submittedName>
</protein>
<organism evidence="1 2">
    <name type="scientific">Heyndrickxia coagulans</name>
    <name type="common">Weizmannia coagulans</name>
    <dbReference type="NCBI Taxonomy" id="1398"/>
    <lineage>
        <taxon>Bacteria</taxon>
        <taxon>Bacillati</taxon>
        <taxon>Bacillota</taxon>
        <taxon>Bacilli</taxon>
        <taxon>Bacillales</taxon>
        <taxon>Bacillaceae</taxon>
        <taxon>Heyndrickxia</taxon>
    </lineage>
</organism>
<dbReference type="Proteomes" id="UP000032024">
    <property type="component" value="Chromosome"/>
</dbReference>
<sequence>MFNVNSSFLEMKYNMFSMMGHSCKGKSAVNLYLSFAPVCTMVDF</sequence>